<dbReference type="EMBL" id="CP008944">
    <property type="protein sequence ID" value="AIG63731.1"/>
    <property type="molecule type" value="Genomic_DNA"/>
</dbReference>
<dbReference type="PANTHER" id="PTHR30429:SF3">
    <property type="entry name" value="LIPOPROTEIN"/>
    <property type="match status" value="1"/>
</dbReference>
<proteinExistence type="inferred from homology"/>
<keyword evidence="9" id="KW-1185">Reference proteome</keyword>
<evidence type="ECO:0000256" key="5">
    <source>
        <dbReference type="ARBA" id="ARBA00023139"/>
    </source>
</evidence>
<keyword evidence="3 7" id="KW-0732">Signal</keyword>
<dbReference type="Pfam" id="PF03180">
    <property type="entry name" value="Lipoprotein_9"/>
    <property type="match status" value="1"/>
</dbReference>
<comment type="subcellular location">
    <subcellularLocation>
        <location evidence="1">Membrane</location>
        <topology evidence="1">Lipid-anchor</topology>
    </subcellularLocation>
</comment>
<comment type="similarity">
    <text evidence="2">Belongs to the NlpA lipoprotein family.</text>
</comment>
<feature type="chain" id="PRO_5046413664" evidence="7">
    <location>
        <begin position="22"/>
        <end position="299"/>
    </location>
</feature>
<name>A0ABN4DBJ9_9CORY</name>
<sequence length="299" mass="31851">MHLHRALAAGTGALLTVSALTACGAYDNADSASSDPNAPIRIGTTDGQKEAWRVFEDKAKAEGIELDIQEFGDFNTPNDALAQGALDVNLFQHLKFLAAYNAGFDADLTPVGASEVIPLALYWKGHDSLDGIEGKSVAIPNDSTNQGRAINVLKQAGLVELTGEGQLDPTPADIDEAASKVSVTPVDAAQATAAWGEGQPAIINNTFLERAGIDPNSAIFEDDPNSPEAEPYINVFVVKAADKDNERVAKLVELWHTPEVQEAVDRDSKGTSVEVERPAAELQQILDRLVKDQKAAENK</sequence>
<evidence type="ECO:0000256" key="1">
    <source>
        <dbReference type="ARBA" id="ARBA00004635"/>
    </source>
</evidence>
<keyword evidence="5" id="KW-0564">Palmitate</keyword>
<dbReference type="Proteomes" id="UP000028504">
    <property type="component" value="Chromosome"/>
</dbReference>
<evidence type="ECO:0000256" key="6">
    <source>
        <dbReference type="ARBA" id="ARBA00023288"/>
    </source>
</evidence>
<accession>A0ABN4DBJ9</accession>
<keyword evidence="4" id="KW-0472">Membrane</keyword>
<organism evidence="8 9">
    <name type="scientific">Corynebacterium atypicum</name>
    <dbReference type="NCBI Taxonomy" id="191610"/>
    <lineage>
        <taxon>Bacteria</taxon>
        <taxon>Bacillati</taxon>
        <taxon>Actinomycetota</taxon>
        <taxon>Actinomycetes</taxon>
        <taxon>Mycobacteriales</taxon>
        <taxon>Corynebacteriaceae</taxon>
        <taxon>Corynebacterium</taxon>
    </lineage>
</organism>
<keyword evidence="6" id="KW-0449">Lipoprotein</keyword>
<gene>
    <name evidence="8" type="ORF">CATYP_02455</name>
</gene>
<dbReference type="PANTHER" id="PTHR30429">
    <property type="entry name" value="D-METHIONINE-BINDING LIPOPROTEIN METQ"/>
    <property type="match status" value="1"/>
</dbReference>
<reference evidence="8 9" key="1">
    <citation type="submission" date="2014-07" db="EMBL/GenBank/DDBJ databases">
        <title>Complete genome sequence of Corynebacterium atypicum DSM 44849: identifiction of the mycolic acid biosynthesis genes.</title>
        <authorList>
            <person name="Tippelt A."/>
            <person name="Mollmann S."/>
            <person name="Albersmeier A."/>
            <person name="Jaenicke S."/>
            <person name="Ruckert C."/>
            <person name="Tauch A."/>
        </authorList>
    </citation>
    <scope>NUCLEOTIDE SEQUENCE [LARGE SCALE GENOMIC DNA]</scope>
    <source>
        <strain evidence="8 9">R2070</strain>
    </source>
</reference>
<protein>
    <submittedName>
        <fullName evidence="8">Methionine ABC transporter substrate-binding protein</fullName>
    </submittedName>
</protein>
<evidence type="ECO:0000313" key="9">
    <source>
        <dbReference type="Proteomes" id="UP000028504"/>
    </source>
</evidence>
<evidence type="ECO:0000313" key="8">
    <source>
        <dbReference type="EMBL" id="AIG63731.1"/>
    </source>
</evidence>
<evidence type="ECO:0000256" key="4">
    <source>
        <dbReference type="ARBA" id="ARBA00023136"/>
    </source>
</evidence>
<evidence type="ECO:0000256" key="7">
    <source>
        <dbReference type="SAM" id="SignalP"/>
    </source>
</evidence>
<feature type="signal peptide" evidence="7">
    <location>
        <begin position="1"/>
        <end position="21"/>
    </location>
</feature>
<evidence type="ECO:0000256" key="3">
    <source>
        <dbReference type="ARBA" id="ARBA00022729"/>
    </source>
</evidence>
<dbReference type="InterPro" id="IPR004872">
    <property type="entry name" value="Lipoprotein_NlpA"/>
</dbReference>
<evidence type="ECO:0000256" key="2">
    <source>
        <dbReference type="ARBA" id="ARBA00008973"/>
    </source>
</evidence>
<dbReference type="PROSITE" id="PS51257">
    <property type="entry name" value="PROKAR_LIPOPROTEIN"/>
    <property type="match status" value="1"/>
</dbReference>
<dbReference type="SUPFAM" id="SSF53850">
    <property type="entry name" value="Periplasmic binding protein-like II"/>
    <property type="match status" value="1"/>
</dbReference>
<dbReference type="RefSeq" id="WP_038604561.1">
    <property type="nucleotide sequence ID" value="NZ_CP008944.1"/>
</dbReference>
<dbReference type="Gene3D" id="3.40.190.10">
    <property type="entry name" value="Periplasmic binding protein-like II"/>
    <property type="match status" value="2"/>
</dbReference>